<dbReference type="OrthoDB" id="3032304at2759"/>
<dbReference type="InterPro" id="IPR055235">
    <property type="entry name" value="ASD1_cat"/>
</dbReference>
<organism evidence="2 3">
    <name type="scientific">Talaromyces rugulosus</name>
    <name type="common">Penicillium rugulosum</name>
    <dbReference type="NCBI Taxonomy" id="121627"/>
    <lineage>
        <taxon>Eukaryota</taxon>
        <taxon>Fungi</taxon>
        <taxon>Dikarya</taxon>
        <taxon>Ascomycota</taxon>
        <taxon>Pezizomycotina</taxon>
        <taxon>Eurotiomycetes</taxon>
        <taxon>Eurotiomycetidae</taxon>
        <taxon>Eurotiales</taxon>
        <taxon>Trichocomaceae</taxon>
        <taxon>Talaromyces</taxon>
        <taxon>Talaromyces sect. Islandici</taxon>
    </lineage>
</organism>
<name>A0A7H8QHG5_TALRU</name>
<protein>
    <recommendedName>
        <fullName evidence="1">Alpha-L-arabinofuranosidase 1 catalytic domain-containing protein</fullName>
    </recommendedName>
</protein>
<sequence>MERAIISITTQHSIGPVDRKIYSGFVEHMGRYVIEAIKEVKPPLVRYPGGNYTANFNWMDGVGPTRNPRVELAWLKTEPNTFGTNEFIEWCRATDVEPFFCLNMGTGDLREALAWIEYCNNDTNSLYANLRRSHGYEKPHNVKYWCLGNEVYGDWQVAQDSKENYAAKAIRLLDPTVKLVLCGKHGYND</sequence>
<evidence type="ECO:0000313" key="3">
    <source>
        <dbReference type="Proteomes" id="UP000509510"/>
    </source>
</evidence>
<dbReference type="RefSeq" id="XP_035339150.1">
    <property type="nucleotide sequence ID" value="XM_035483257.1"/>
</dbReference>
<proteinExistence type="predicted"/>
<dbReference type="InterPro" id="IPR017853">
    <property type="entry name" value="GH"/>
</dbReference>
<evidence type="ECO:0000259" key="1">
    <source>
        <dbReference type="Pfam" id="PF22848"/>
    </source>
</evidence>
<dbReference type="PANTHER" id="PTHR43576:SF3">
    <property type="entry name" value="ALPHA-L-ARABINOFURANOSIDASE C"/>
    <property type="match status" value="1"/>
</dbReference>
<dbReference type="PANTHER" id="PTHR43576">
    <property type="entry name" value="ALPHA-L-ARABINOFURANOSIDASE C-RELATED"/>
    <property type="match status" value="1"/>
</dbReference>
<reference evidence="3" key="1">
    <citation type="submission" date="2020-06" db="EMBL/GenBank/DDBJ databases">
        <title>A chromosome-scale genome assembly of Talaromyces rugulosus W13939.</title>
        <authorList>
            <person name="Wang B."/>
            <person name="Guo L."/>
            <person name="Ye K."/>
            <person name="Wang L."/>
        </authorList>
    </citation>
    <scope>NUCLEOTIDE SEQUENCE [LARGE SCALE GENOMIC DNA]</scope>
    <source>
        <strain evidence="3">W13939</strain>
    </source>
</reference>
<dbReference type="SUPFAM" id="SSF51445">
    <property type="entry name" value="(Trans)glycosidases"/>
    <property type="match status" value="1"/>
</dbReference>
<dbReference type="EMBL" id="CP055898">
    <property type="protein sequence ID" value="QKX52971.1"/>
    <property type="molecule type" value="Genomic_DNA"/>
</dbReference>
<dbReference type="Pfam" id="PF22848">
    <property type="entry name" value="ASD1_dom"/>
    <property type="match status" value="1"/>
</dbReference>
<dbReference type="Proteomes" id="UP000509510">
    <property type="component" value="Chromosome I"/>
</dbReference>
<accession>A0A7H8QHG5</accession>
<dbReference type="Gene3D" id="3.20.20.80">
    <property type="entry name" value="Glycosidases"/>
    <property type="match status" value="1"/>
</dbReference>
<feature type="domain" description="Alpha-L-arabinofuranosidase 1 catalytic" evidence="1">
    <location>
        <begin position="37"/>
        <end position="184"/>
    </location>
</feature>
<gene>
    <name evidence="2" type="ORF">TRUGW13939_00042</name>
</gene>
<dbReference type="KEGG" id="trg:TRUGW13939_00042"/>
<dbReference type="GeneID" id="55987559"/>
<keyword evidence="3" id="KW-1185">Reference proteome</keyword>
<dbReference type="GO" id="GO:0000272">
    <property type="term" value="P:polysaccharide catabolic process"/>
    <property type="evidence" value="ECO:0007669"/>
    <property type="project" value="TreeGrafter"/>
</dbReference>
<dbReference type="AlphaFoldDB" id="A0A7H8QHG5"/>
<evidence type="ECO:0000313" key="2">
    <source>
        <dbReference type="EMBL" id="QKX52971.1"/>
    </source>
</evidence>